<dbReference type="RefSeq" id="WP_007506632.1">
    <property type="nucleotide sequence ID" value="NZ_AFCE01000232.1"/>
</dbReference>
<sequence>MSPEKFLRSTNKDLNSAQEVMIIRNTIALFRHKNPEVCPGANQGRGYVTLDEMDSSMTKQCEFHGHILVKSLTIKLGEDVSVIKRKKKPSSISIHRDPSK</sequence>
<reference evidence="1 2" key="1">
    <citation type="journal article" date="2011" name="J. Bacteriol.">
        <title>Draft genome sequence of the thermoalkaliphilic Caldalkalibacillus thermarum strain TA2.A1.</title>
        <authorList>
            <person name="Kalamorz F."/>
            <person name="Keis S."/>
            <person name="McMillan D.G."/>
            <person name="Olsson K."/>
            <person name="Stanton J.A."/>
            <person name="Stockwell P."/>
            <person name="Black M.A."/>
            <person name="Klingeman D.M."/>
            <person name="Land M.L."/>
            <person name="Han C.S."/>
            <person name="Martin S.L."/>
            <person name="Becher S.A."/>
            <person name="Peddie C.J."/>
            <person name="Morgan H.W."/>
            <person name="Matthies D."/>
            <person name="Preiss L."/>
            <person name="Meier T."/>
            <person name="Brown S.D."/>
            <person name="Cook G.M."/>
        </authorList>
    </citation>
    <scope>NUCLEOTIDE SEQUENCE [LARGE SCALE GENOMIC DNA]</scope>
    <source>
        <strain evidence="1 2">TA2.A1</strain>
    </source>
</reference>
<protein>
    <submittedName>
        <fullName evidence="1">Uncharacterized protein</fullName>
    </submittedName>
</protein>
<dbReference type="AlphaFoldDB" id="F5LBA3"/>
<evidence type="ECO:0000313" key="2">
    <source>
        <dbReference type="Proteomes" id="UP000010716"/>
    </source>
</evidence>
<feature type="non-terminal residue" evidence="1">
    <location>
        <position position="100"/>
    </location>
</feature>
<dbReference type="Proteomes" id="UP000010716">
    <property type="component" value="Unassembled WGS sequence"/>
</dbReference>
<proteinExistence type="predicted"/>
<comment type="caution">
    <text evidence="1">The sequence shown here is derived from an EMBL/GenBank/DDBJ whole genome shotgun (WGS) entry which is preliminary data.</text>
</comment>
<organism evidence="1 2">
    <name type="scientific">Caldalkalibacillus thermarum (strain TA2.A1)</name>
    <dbReference type="NCBI Taxonomy" id="986075"/>
    <lineage>
        <taxon>Bacteria</taxon>
        <taxon>Bacillati</taxon>
        <taxon>Bacillota</taxon>
        <taxon>Bacilli</taxon>
        <taxon>Bacillales</taxon>
        <taxon>Bacillaceae</taxon>
        <taxon>Caldalkalibacillus</taxon>
    </lineage>
</organism>
<accession>F5LBA3</accession>
<evidence type="ECO:0000313" key="1">
    <source>
        <dbReference type="EMBL" id="EGL81381.1"/>
    </source>
</evidence>
<gene>
    <name evidence="1" type="ORF">CathTA2_0091</name>
</gene>
<dbReference type="EMBL" id="AFCE01000232">
    <property type="protein sequence ID" value="EGL81381.1"/>
    <property type="molecule type" value="Genomic_DNA"/>
</dbReference>
<name>F5LBA3_CALTT</name>